<reference evidence="9" key="2">
    <citation type="submission" date="2024-06" db="EMBL/GenBank/DDBJ databases">
        <title>Caproicibacterium argilliputei sp. nov, a novel caproic acid producing anaerobic bacterium isolated from pit mud.</title>
        <authorList>
            <person name="Zeng C."/>
        </authorList>
    </citation>
    <scope>NUCLEOTIDE SEQUENCE [LARGE SCALE GENOMIC DNA]</scope>
    <source>
        <strain evidence="9">ZCY20-5</strain>
    </source>
</reference>
<evidence type="ECO:0000256" key="2">
    <source>
        <dbReference type="ARBA" id="ARBA00022603"/>
    </source>
</evidence>
<keyword evidence="4" id="KW-0949">S-adenosyl-L-methionine</keyword>
<dbReference type="EC" id="2.1.1.72" evidence="1"/>
<reference evidence="8 9" key="1">
    <citation type="submission" date="2024-06" db="EMBL/GenBank/DDBJ databases">
        <title>Caproicibacterium argilliputei sp. nov, a novel caproic acid producing anaerobic bacterium isolated from pit mud.</title>
        <authorList>
            <person name="Xia S."/>
        </authorList>
    </citation>
    <scope>NUCLEOTIDE SEQUENCE [LARGE SCALE GENOMIC DNA]</scope>
    <source>
        <strain evidence="8 9">ZCY20-5</strain>
    </source>
</reference>
<protein>
    <recommendedName>
        <fullName evidence="1">site-specific DNA-methyltransferase (adenine-specific)</fullName>
        <ecNumber evidence="1">2.1.1.72</ecNumber>
    </recommendedName>
</protein>
<organism evidence="8 9">
    <name type="scientific">Caproicibacterium argilliputei</name>
    <dbReference type="NCBI Taxonomy" id="3030016"/>
    <lineage>
        <taxon>Bacteria</taxon>
        <taxon>Bacillati</taxon>
        <taxon>Bacillota</taxon>
        <taxon>Clostridia</taxon>
        <taxon>Eubacteriales</taxon>
        <taxon>Oscillospiraceae</taxon>
        <taxon>Caproicibacterium</taxon>
    </lineage>
</organism>
<accession>A0AA97DDH9</accession>
<dbReference type="RefSeq" id="WP_275845840.1">
    <property type="nucleotide sequence ID" value="NZ_CP135996.1"/>
</dbReference>
<keyword evidence="3" id="KW-0808">Transferase</keyword>
<dbReference type="PANTHER" id="PTHR42933">
    <property type="entry name" value="SLR6095 PROTEIN"/>
    <property type="match status" value="1"/>
</dbReference>
<dbReference type="Proteomes" id="UP001300604">
    <property type="component" value="Chromosome"/>
</dbReference>
<dbReference type="GO" id="GO:0032259">
    <property type="term" value="P:methylation"/>
    <property type="evidence" value="ECO:0007669"/>
    <property type="project" value="UniProtKB-KW"/>
</dbReference>
<name>A0AA97DDH9_9FIRM</name>
<dbReference type="Pfam" id="PF02384">
    <property type="entry name" value="N6_Mtase"/>
    <property type="match status" value="1"/>
</dbReference>
<evidence type="ECO:0000313" key="8">
    <source>
        <dbReference type="EMBL" id="WOC33441.1"/>
    </source>
</evidence>
<keyword evidence="9" id="KW-1185">Reference proteome</keyword>
<dbReference type="AlphaFoldDB" id="A0AA97DDH9"/>
<dbReference type="GO" id="GO:0008170">
    <property type="term" value="F:N-methyltransferase activity"/>
    <property type="evidence" value="ECO:0007669"/>
    <property type="project" value="InterPro"/>
</dbReference>
<feature type="domain" description="DNA methylase adenine-specific" evidence="7">
    <location>
        <begin position="108"/>
        <end position="261"/>
    </location>
</feature>
<gene>
    <name evidence="8" type="ORF">PXC00_06135</name>
</gene>
<keyword evidence="2 8" id="KW-0489">Methyltransferase</keyword>
<proteinExistence type="predicted"/>
<dbReference type="GO" id="GO:0009007">
    <property type="term" value="F:site-specific DNA-methyltransferase (adenine-specific) activity"/>
    <property type="evidence" value="ECO:0007669"/>
    <property type="project" value="UniProtKB-EC"/>
</dbReference>
<dbReference type="GO" id="GO:0009307">
    <property type="term" value="P:DNA restriction-modification system"/>
    <property type="evidence" value="ECO:0007669"/>
    <property type="project" value="UniProtKB-KW"/>
</dbReference>
<dbReference type="EMBL" id="CP135996">
    <property type="protein sequence ID" value="WOC33441.1"/>
    <property type="molecule type" value="Genomic_DNA"/>
</dbReference>
<keyword evidence="5" id="KW-0680">Restriction system</keyword>
<sequence>MSHSIRTRTDVEKEFVKIFSQMTNEHQSWEVWSDFCYMAAAAISNSVDKVSAPGREKQYLQIIRKYRKPHQENFSRLLALVVEALNANPDQDFLGELFMALELGNHWTGQFFTPYSVTRMMAAMIFGDGLKEQIRHDGYVSVSDPACGAGATLMAFANECQRREINYQQNVIFVAQDIDQTAALMCYIQMSLLGCPGYVTIDDTLAHPQTGNPLFMQPADNVWLTPFYFSQVWQQRRAVKMLDRLIRANQPDKPKEEFFFFTFQKGAENVRSY</sequence>
<evidence type="ECO:0000256" key="6">
    <source>
        <dbReference type="ARBA" id="ARBA00047942"/>
    </source>
</evidence>
<dbReference type="PRINTS" id="PR00507">
    <property type="entry name" value="N12N6MTFRASE"/>
</dbReference>
<dbReference type="InterPro" id="IPR029063">
    <property type="entry name" value="SAM-dependent_MTases_sf"/>
</dbReference>
<dbReference type="PANTHER" id="PTHR42933:SF1">
    <property type="entry name" value="SITE-SPECIFIC DNA-METHYLTRANSFERASE (ADENINE-SPECIFIC)"/>
    <property type="match status" value="1"/>
</dbReference>
<dbReference type="GO" id="GO:0003677">
    <property type="term" value="F:DNA binding"/>
    <property type="evidence" value="ECO:0007669"/>
    <property type="project" value="InterPro"/>
</dbReference>
<evidence type="ECO:0000259" key="7">
    <source>
        <dbReference type="Pfam" id="PF02384"/>
    </source>
</evidence>
<dbReference type="SUPFAM" id="SSF53335">
    <property type="entry name" value="S-adenosyl-L-methionine-dependent methyltransferases"/>
    <property type="match status" value="1"/>
</dbReference>
<evidence type="ECO:0000256" key="3">
    <source>
        <dbReference type="ARBA" id="ARBA00022679"/>
    </source>
</evidence>
<dbReference type="InterPro" id="IPR003356">
    <property type="entry name" value="DNA_methylase_A-5"/>
</dbReference>
<dbReference type="KEGG" id="carl:PXC00_06135"/>
<evidence type="ECO:0000256" key="5">
    <source>
        <dbReference type="ARBA" id="ARBA00022747"/>
    </source>
</evidence>
<dbReference type="InterPro" id="IPR051537">
    <property type="entry name" value="DNA_Adenine_Mtase"/>
</dbReference>
<dbReference type="Gene3D" id="3.40.50.150">
    <property type="entry name" value="Vaccinia Virus protein VP39"/>
    <property type="match status" value="1"/>
</dbReference>
<evidence type="ECO:0000256" key="1">
    <source>
        <dbReference type="ARBA" id="ARBA00011900"/>
    </source>
</evidence>
<evidence type="ECO:0000313" key="9">
    <source>
        <dbReference type="Proteomes" id="UP001300604"/>
    </source>
</evidence>
<comment type="catalytic activity">
    <reaction evidence="6">
        <text>a 2'-deoxyadenosine in DNA + S-adenosyl-L-methionine = an N(6)-methyl-2'-deoxyadenosine in DNA + S-adenosyl-L-homocysteine + H(+)</text>
        <dbReference type="Rhea" id="RHEA:15197"/>
        <dbReference type="Rhea" id="RHEA-COMP:12418"/>
        <dbReference type="Rhea" id="RHEA-COMP:12419"/>
        <dbReference type="ChEBI" id="CHEBI:15378"/>
        <dbReference type="ChEBI" id="CHEBI:57856"/>
        <dbReference type="ChEBI" id="CHEBI:59789"/>
        <dbReference type="ChEBI" id="CHEBI:90615"/>
        <dbReference type="ChEBI" id="CHEBI:90616"/>
        <dbReference type="EC" id="2.1.1.72"/>
    </reaction>
</comment>
<reference evidence="9" key="3">
    <citation type="submission" date="2024-06" db="EMBL/GenBank/DDBJ databases">
        <authorList>
            <person name="Zeng C."/>
        </authorList>
    </citation>
    <scope>NUCLEOTIDE SEQUENCE [LARGE SCALE GENOMIC DNA]</scope>
    <source>
        <strain evidence="9">ZCY20-5</strain>
    </source>
</reference>
<evidence type="ECO:0000256" key="4">
    <source>
        <dbReference type="ARBA" id="ARBA00022691"/>
    </source>
</evidence>